<accession>D5MKJ9</accession>
<dbReference type="EMBL" id="FP565575">
    <property type="protein sequence ID" value="CBE67646.1"/>
    <property type="molecule type" value="Genomic_DNA"/>
</dbReference>
<evidence type="ECO:0000313" key="2">
    <source>
        <dbReference type="Proteomes" id="UP000006898"/>
    </source>
</evidence>
<name>D5MKJ9_METO1</name>
<gene>
    <name evidence="1" type="ORF">DAMO_0570</name>
</gene>
<evidence type="ECO:0000313" key="1">
    <source>
        <dbReference type="EMBL" id="CBE67646.1"/>
    </source>
</evidence>
<proteinExistence type="predicted"/>
<dbReference type="Proteomes" id="UP000006898">
    <property type="component" value="Chromosome"/>
</dbReference>
<reference evidence="1 2" key="1">
    <citation type="journal article" date="2010" name="Nature">
        <title>Nitrite-driven anaerobic methane oxidation by oxygenic bacteria.</title>
        <authorList>
            <person name="Ettwig K.F."/>
            <person name="Butler M.K."/>
            <person name="Le Paslier D."/>
            <person name="Pelletier E."/>
            <person name="Mangenot S."/>
            <person name="Kuypers M.M.M."/>
            <person name="Schreiber F."/>
            <person name="Dutilh B.E."/>
            <person name="Zedelius J."/>
            <person name="de Beer D."/>
            <person name="Gloerich J."/>
            <person name="Wessels H.J.C.T."/>
            <person name="van Allen T."/>
            <person name="Luesken F."/>
            <person name="Wu M."/>
            <person name="van de Pas-Schoonen K.T."/>
            <person name="Op den Camp H.J.M."/>
            <person name="Janssen-Megens E.M."/>
            <person name="Francoijs K-J."/>
            <person name="Stunnenberg H."/>
            <person name="Weissenbach J."/>
            <person name="Jetten M.S.M."/>
            <person name="Strous M."/>
        </authorList>
    </citation>
    <scope>NUCLEOTIDE SEQUENCE [LARGE SCALE GENOMIC DNA]</scope>
</reference>
<sequence length="29" mass="3265">MNAFFTSIPYTLLFRGLDPIEPSKSPHKG</sequence>
<dbReference type="HOGENOM" id="CLU_3408970_0_0_0"/>
<organism evidence="1 2">
    <name type="scientific">Methylomirabilis oxygeniifera</name>
    <dbReference type="NCBI Taxonomy" id="671143"/>
    <lineage>
        <taxon>Bacteria</taxon>
        <taxon>Candidatus Methylomirabilota</taxon>
        <taxon>Candidatus Methylomirabilia</taxon>
        <taxon>Candidatus Methylomirabilales</taxon>
        <taxon>Candidatus Methylomirabilaceae</taxon>
        <taxon>Candidatus Methylomirabilis</taxon>
    </lineage>
</organism>
<protein>
    <submittedName>
        <fullName evidence="1">Uncharacterized protein</fullName>
    </submittedName>
</protein>
<dbReference type="AlphaFoldDB" id="D5MKJ9"/>
<dbReference type="KEGG" id="mox:DAMO_0570"/>